<dbReference type="Gene3D" id="2.60.40.1850">
    <property type="match status" value="2"/>
</dbReference>
<accession>A0A0R1JZY3</accession>
<dbReference type="RefSeq" id="WP_056950143.1">
    <property type="nucleotide sequence ID" value="NZ_AZDJ01000003.1"/>
</dbReference>
<dbReference type="InterPro" id="IPR006635">
    <property type="entry name" value="NEAT_dom"/>
</dbReference>
<dbReference type="PATRIC" id="fig|1291734.4.peg.1834"/>
<keyword evidence="7" id="KW-1185">Reference proteome</keyword>
<comment type="subcellular location">
    <subcellularLocation>
        <location evidence="1">Cell envelope</location>
    </subcellularLocation>
</comment>
<feature type="region of interest" description="Disordered" evidence="3">
    <location>
        <begin position="191"/>
        <end position="220"/>
    </location>
</feature>
<evidence type="ECO:0000256" key="1">
    <source>
        <dbReference type="ARBA" id="ARBA00004196"/>
    </source>
</evidence>
<dbReference type="EMBL" id="AZDJ01000003">
    <property type="protein sequence ID" value="KRK73953.1"/>
    <property type="molecule type" value="Genomic_DNA"/>
</dbReference>
<feature type="transmembrane region" description="Helical" evidence="4">
    <location>
        <begin position="552"/>
        <end position="568"/>
    </location>
</feature>
<dbReference type="InterPro" id="IPR037250">
    <property type="entry name" value="NEAT_dom_sf"/>
</dbReference>
<dbReference type="SUPFAM" id="SSF158911">
    <property type="entry name" value="NEAT domain-like"/>
    <property type="match status" value="2"/>
</dbReference>
<evidence type="ECO:0000256" key="2">
    <source>
        <dbReference type="ARBA" id="ARBA00022729"/>
    </source>
</evidence>
<evidence type="ECO:0000313" key="7">
    <source>
        <dbReference type="Proteomes" id="UP000051804"/>
    </source>
</evidence>
<sequence length="572" mass="60366">MHLQKYAALVKAFSIGDQAAKVTNATKDTADLTFTVDAQFATAKVTATMSVMNMQQQADVVFATPLYAAQPAMPDLTQPGQYDVPFVVNKFGTDQHSVAAAFFSGTATLVVAADKPAQVTLHLTKGASLVKAFAIGDQPAKVTTLSASAADLTFTVDDNFAAAKVTASMTVMNMHQQADILFNQALPVVKASQPSKHTKPSKTSSTKHTTPTKSVQTSKAHMKSLQVYQNANGRLSTQPSAAQAFLADTAILGTPNHGLTQVTIHTTGAQYIDQMKILGRLGRVLNQHGDDADIRFTLPTAALDYALPVTFKLTVPGGVTMTQTAFVLIGVKIAQARVYPGALVTRATKSRAESVTMVARTTAGHALDPTKQVQTIGFSVLNEAQTGASNANAYFTHQAQVVKHGNGYDVYLTVRAAAGLVTFTPLTVANSRVFGLTKSTSGGQDVWRYAFHVANANDLDQPVRSTIAMSVPMAGINHMVFTIWFAFARTAGAVASQNQMVAKAAVTGGLPAKKIALVAKATQPAAKPPVVAATPGAAPLPQLEPYPLRAEIAGFAAAGLMIIGLAWFRRYH</sequence>
<dbReference type="Proteomes" id="UP000051804">
    <property type="component" value="Unassembled WGS sequence"/>
</dbReference>
<dbReference type="STRING" id="1291734.FD02_GL001786"/>
<comment type="caution">
    <text evidence="6">The sequence shown here is derived from an EMBL/GenBank/DDBJ whole genome shotgun (WGS) entry which is preliminary data.</text>
</comment>
<keyword evidence="4" id="KW-1133">Transmembrane helix</keyword>
<dbReference type="CDD" id="cd06920">
    <property type="entry name" value="NEAT"/>
    <property type="match status" value="1"/>
</dbReference>
<keyword evidence="4" id="KW-0472">Membrane</keyword>
<proteinExistence type="predicted"/>
<reference evidence="6 7" key="1">
    <citation type="journal article" date="2015" name="Genome Announc.">
        <title>Expanding the biotechnology potential of lactobacilli through comparative genomics of 213 strains and associated genera.</title>
        <authorList>
            <person name="Sun Z."/>
            <person name="Harris H.M."/>
            <person name="McCann A."/>
            <person name="Guo C."/>
            <person name="Argimon S."/>
            <person name="Zhang W."/>
            <person name="Yang X."/>
            <person name="Jeffery I.B."/>
            <person name="Cooney J.C."/>
            <person name="Kagawa T.F."/>
            <person name="Liu W."/>
            <person name="Song Y."/>
            <person name="Salvetti E."/>
            <person name="Wrobel A."/>
            <person name="Rasinkangas P."/>
            <person name="Parkhill J."/>
            <person name="Rea M.C."/>
            <person name="O'Sullivan O."/>
            <person name="Ritari J."/>
            <person name="Douillard F.P."/>
            <person name="Paul Ross R."/>
            <person name="Yang R."/>
            <person name="Briner A.E."/>
            <person name="Felis G.E."/>
            <person name="de Vos W.M."/>
            <person name="Barrangou R."/>
            <person name="Klaenhammer T.R."/>
            <person name="Caufield P.W."/>
            <person name="Cui Y."/>
            <person name="Zhang H."/>
            <person name="O'Toole P.W."/>
        </authorList>
    </citation>
    <scope>NUCLEOTIDE SEQUENCE [LARGE SCALE GENOMIC DNA]</scope>
    <source>
        <strain evidence="6 7">JCM 17158</strain>
    </source>
</reference>
<evidence type="ECO:0000256" key="3">
    <source>
        <dbReference type="SAM" id="MobiDB-lite"/>
    </source>
</evidence>
<protein>
    <recommendedName>
        <fullName evidence="5">NEAT domain-containing protein</fullName>
    </recommendedName>
</protein>
<dbReference type="GO" id="GO:0030313">
    <property type="term" value="C:cell envelope"/>
    <property type="evidence" value="ECO:0007669"/>
    <property type="project" value="UniProtKB-SubCell"/>
</dbReference>
<evidence type="ECO:0000259" key="5">
    <source>
        <dbReference type="SMART" id="SM00725"/>
    </source>
</evidence>
<dbReference type="SMART" id="SM00725">
    <property type="entry name" value="NEAT"/>
    <property type="match status" value="1"/>
</dbReference>
<evidence type="ECO:0000313" key="6">
    <source>
        <dbReference type="EMBL" id="KRK73953.1"/>
    </source>
</evidence>
<dbReference type="OrthoDB" id="2283365at2"/>
<name>A0A0R1JZY3_9LACO</name>
<organism evidence="6 7">
    <name type="scientific">Lacticaseibacillus nasuensis JCM 17158</name>
    <dbReference type="NCBI Taxonomy" id="1291734"/>
    <lineage>
        <taxon>Bacteria</taxon>
        <taxon>Bacillati</taxon>
        <taxon>Bacillota</taxon>
        <taxon>Bacilli</taxon>
        <taxon>Lactobacillales</taxon>
        <taxon>Lactobacillaceae</taxon>
        <taxon>Lacticaseibacillus</taxon>
    </lineage>
</organism>
<dbReference type="AlphaFoldDB" id="A0A0R1JZY3"/>
<keyword evidence="2" id="KW-0732">Signal</keyword>
<keyword evidence="4" id="KW-0812">Transmembrane</keyword>
<feature type="compositionally biased region" description="Low complexity" evidence="3">
    <location>
        <begin position="201"/>
        <end position="214"/>
    </location>
</feature>
<evidence type="ECO:0000256" key="4">
    <source>
        <dbReference type="SAM" id="Phobius"/>
    </source>
</evidence>
<gene>
    <name evidence="6" type="ORF">FD02_GL001786</name>
</gene>
<feature type="domain" description="NEAT" evidence="5">
    <location>
        <begin position="77"/>
        <end position="190"/>
    </location>
</feature>